<dbReference type="SMART" id="SM00331">
    <property type="entry name" value="PP2C_SIG"/>
    <property type="match status" value="1"/>
</dbReference>
<dbReference type="SUPFAM" id="SSF81606">
    <property type="entry name" value="PP2C-like"/>
    <property type="match status" value="1"/>
</dbReference>
<dbReference type="GO" id="GO:0004722">
    <property type="term" value="F:protein serine/threonine phosphatase activity"/>
    <property type="evidence" value="ECO:0007669"/>
    <property type="project" value="InterPro"/>
</dbReference>
<protein>
    <submittedName>
        <fullName evidence="2">Serine/threonine protein phosphatase</fullName>
    </submittedName>
</protein>
<organism evidence="2 3">
    <name type="scientific">Actinokineospora fastidiosa</name>
    <dbReference type="NCBI Taxonomy" id="1816"/>
    <lineage>
        <taxon>Bacteria</taxon>
        <taxon>Bacillati</taxon>
        <taxon>Actinomycetota</taxon>
        <taxon>Actinomycetes</taxon>
        <taxon>Pseudonocardiales</taxon>
        <taxon>Pseudonocardiaceae</taxon>
        <taxon>Actinokineospora</taxon>
    </lineage>
</organism>
<dbReference type="SMART" id="SM00332">
    <property type="entry name" value="PP2Cc"/>
    <property type="match status" value="1"/>
</dbReference>
<dbReference type="PANTHER" id="PTHR47992">
    <property type="entry name" value="PROTEIN PHOSPHATASE"/>
    <property type="match status" value="1"/>
</dbReference>
<reference evidence="2" key="2">
    <citation type="submission" date="2020-09" db="EMBL/GenBank/DDBJ databases">
        <authorList>
            <person name="Sun Q."/>
            <person name="Ohkuma M."/>
        </authorList>
    </citation>
    <scope>NUCLEOTIDE SEQUENCE</scope>
    <source>
        <strain evidence="2">JCM 3276</strain>
    </source>
</reference>
<keyword evidence="3" id="KW-1185">Reference proteome</keyword>
<dbReference type="AlphaFoldDB" id="A0A918L761"/>
<dbReference type="Pfam" id="PF13672">
    <property type="entry name" value="PP2C_2"/>
    <property type="match status" value="1"/>
</dbReference>
<name>A0A918L761_9PSEU</name>
<evidence type="ECO:0000313" key="2">
    <source>
        <dbReference type="EMBL" id="GGS16187.1"/>
    </source>
</evidence>
<dbReference type="Proteomes" id="UP000660680">
    <property type="component" value="Unassembled WGS sequence"/>
</dbReference>
<reference evidence="2" key="1">
    <citation type="journal article" date="2014" name="Int. J. Syst. Evol. Microbiol.">
        <title>Complete genome sequence of Corynebacterium casei LMG S-19264T (=DSM 44701T), isolated from a smear-ripened cheese.</title>
        <authorList>
            <consortium name="US DOE Joint Genome Institute (JGI-PGF)"/>
            <person name="Walter F."/>
            <person name="Albersmeier A."/>
            <person name="Kalinowski J."/>
            <person name="Ruckert C."/>
        </authorList>
    </citation>
    <scope>NUCLEOTIDE SEQUENCE</scope>
    <source>
        <strain evidence="2">JCM 3276</strain>
    </source>
</reference>
<sequence length="240" mass="24667">MGDMIRAGAATDVGVVRAGNEDSHLVADGVYVVADGMGGHAAGEVASEVAVAVAKGLVGRTVKPEDVRAVVLEANAAVLAAARRDPVHRGMGTTLTGLCLADFRGTPHWVVFNVGDSRVYRHVDGTLTQLTTDHTELAELVQAGDISPEEAVGHPLGNVLTRAIGMTPAPEPDLDVFPVAPPERFLICSDGLTLEVPETAIAGVLADTDDPGAAAERLVTMAVDAGGRDNVTAVVVDLRG</sequence>
<dbReference type="RefSeq" id="WP_189208673.1">
    <property type="nucleotide sequence ID" value="NZ_BMRB01000001.1"/>
</dbReference>
<proteinExistence type="predicted"/>
<dbReference type="InterPro" id="IPR001932">
    <property type="entry name" value="PPM-type_phosphatase-like_dom"/>
</dbReference>
<dbReference type="PROSITE" id="PS51746">
    <property type="entry name" value="PPM_2"/>
    <property type="match status" value="1"/>
</dbReference>
<accession>A0A918L761</accession>
<dbReference type="EMBL" id="BMRB01000001">
    <property type="protein sequence ID" value="GGS16187.1"/>
    <property type="molecule type" value="Genomic_DNA"/>
</dbReference>
<gene>
    <name evidence="2" type="ORF">GCM10010171_05440</name>
</gene>
<feature type="domain" description="PPM-type phosphatase" evidence="1">
    <location>
        <begin position="6"/>
        <end position="238"/>
    </location>
</feature>
<comment type="caution">
    <text evidence="2">The sequence shown here is derived from an EMBL/GenBank/DDBJ whole genome shotgun (WGS) entry which is preliminary data.</text>
</comment>
<dbReference type="InterPro" id="IPR036457">
    <property type="entry name" value="PPM-type-like_dom_sf"/>
</dbReference>
<evidence type="ECO:0000259" key="1">
    <source>
        <dbReference type="PROSITE" id="PS51746"/>
    </source>
</evidence>
<dbReference type="Gene3D" id="3.60.40.10">
    <property type="entry name" value="PPM-type phosphatase domain"/>
    <property type="match status" value="1"/>
</dbReference>
<dbReference type="InterPro" id="IPR015655">
    <property type="entry name" value="PP2C"/>
</dbReference>
<evidence type="ECO:0000313" key="3">
    <source>
        <dbReference type="Proteomes" id="UP000660680"/>
    </source>
</evidence>
<dbReference type="CDD" id="cd00143">
    <property type="entry name" value="PP2Cc"/>
    <property type="match status" value="1"/>
</dbReference>